<feature type="region of interest" description="Disordered" evidence="2">
    <location>
        <begin position="1285"/>
        <end position="1328"/>
    </location>
</feature>
<name>A0A1B6K3D4_9HEMI</name>
<feature type="domain" description="Rapamycin-insensitive companion of mTOR" evidence="5">
    <location>
        <begin position="880"/>
        <end position="952"/>
    </location>
</feature>
<feature type="compositionally biased region" description="Low complexity" evidence="2">
    <location>
        <begin position="1587"/>
        <end position="1596"/>
    </location>
</feature>
<evidence type="ECO:0000313" key="6">
    <source>
        <dbReference type="EMBL" id="JAS98414.1"/>
    </source>
</evidence>
<dbReference type="Pfam" id="PF14668">
    <property type="entry name" value="RICTOR_V"/>
    <property type="match status" value="1"/>
</dbReference>
<feature type="region of interest" description="Disordered" evidence="2">
    <location>
        <begin position="984"/>
        <end position="1004"/>
    </location>
</feature>
<dbReference type="Pfam" id="PF14664">
    <property type="entry name" value="RICTOR_N"/>
    <property type="match status" value="1"/>
</dbReference>
<dbReference type="SMART" id="SM01307">
    <property type="entry name" value="RICTOR_M"/>
    <property type="match status" value="1"/>
</dbReference>
<sequence>ALSELCVLNPQLLISVGGVTTILRSLANVRSARMAEAMVGALLYLQNRPETRRSAALNLDCLAAPYTDLQAIDKAAKEKEGASYDRFKWPHVTLLSTLRSWPGVLHFCHPLKDGLRSIVATLYLNQLDVRKAVLDLLYELLCLAQPEWSDEISVAMEAVDPSRLQEAFKLSEGFVAAEGKMVLPHLSKSRVNLSELHLSLLLYCFLEAGLLDAIVEVIIAEDTFLSVRATILLGELLHLIHLLLPPECCHLTPSLPNLLSYAVRGRPHAAIKPDYFDSPVISVSPANSSSDSKKDIPSLRVGVRSGHSSVRTVSESSTGKPCAGETGDRHLGSDHSPHNSERKELSDSKSKTKPDQTAHFLKDVREVLADMTNAADVRSPYRTVRGRLWTHSETDGFGVGTPLSEPPACSRAQQRAMGAVMALSRLHRLLRQRPAPASIHLDHVLASVTGRAGPDGVELARAKGKTHSRNKLNQLLTKECDEAIKDSHVLTNKDCFGWNWDIIRAILKSRPQCLRKCEESNHRQFLRRLVQFVLPSSRQMSRVDFNTDRRKVNNYTLAAMELLDCLLCGYQESECDKLLSELLTVIKTQLEAISTAKSVHDCMLSPLAVTNSLCQDYFLLVGHLTRSQAGVDLLDNMGILQVLLSLVTTSKHDCYVKLIISSLDYSSDERIRNVMSSTLVCDQDSSRLYATKFLRVLLRTPLTKRADYAQWVVELLATQLSDKNRAVSLSAIAALDEACDVKEYLDALINLRPSLLHLGDKGLLLLIRFLSTEKGFNYMNEANFVSTQLSKWVKFNYKYVCIVEGELADGLTLVERNEDGRYSSRLSNTKRVPGDVYVPPHLYGQLTQHPAGLNLLLAHENIPKLVQVVLQGLCGSDNEIMDLKAAVWALGHLSCSTGGALWARANGITKALVGLACTSPVYAIRLAAFHAIALTATTVEGADTLLTLGWYTVRHNRNERWPVVAPLNLLEDALLQYQEDKYLNRDSSESTDTSESTTKNGNGLFILGEDTITEGNESFIGFTARERAMRERKSATLPPAGSSHTYHHNRSYSESKADNDWPRSTTPAPSHSGSDITDFRNENIRLYSESSTSGTSSGGESYQPRTYISERLMQTLSPIPSSGSIATVKSHRRISVASSQGPQLSPQDMMGYAALRKIHHSRRPKLFASPHLSLHFSQSAPAHLSPLSPIELIAFQDWKQMSPLVRPKHPDNHPIEPQFEVSGVHCPLPSDSLAPQTLHYESSRSCIAPPPDDSVEESTGPCYLGICLPQHIIDLFPVEELPVRPEDPHLDNASTTGMDVSSCDSETDTGPEGEADRSMTKPRPVVKRRHDRTSCLLCSVSKIANPRQTRWRKISASSHRTRTETESSYGGAGNDGESPVMVQWQSKGGLEGITSVDSSSTDITTTGPRSVGDNFKSRSVIRKEILRLADQLCNPVLTRTCKQSLLQLKQQYSDVFNDVCVYSDICAIMASASLKITSRRFLQELFLDAPFSEIYEDPLALLSVQNNTDSEDGTIAEKISLGSEASVVEDSGAEPNTWKNSGTKMNGFDTDQRGQGYELEVILESDARSENSDVCRSSGGLEGGRGRSSTGDSRCSVTHLEDVTDNVQSQSTGEAESHITVSRSSQQLRKEFFNATLSPESTSSMDKGKVPNAENKAATESFVSKVADSISKSQGMLEMKLNAKEGSILQSLSVTSISHPVITSKDSSTSESQTFSQSVDISESNVTQNESFENLKSDKIENKTVNQHPVGDRSPRSLEKPKQDKKERILTQDILSKETITSVNNVSKSPQPIGKSKRLNNTKLLTPIKSEITSSKKSKDQITSLSSDQSNQIKDGVSSKLKTEVKVESLVIKKENNKSPSVADTGNDASTSKALLKSTKSNETPLSTGKPPIGSGRQRRKATTKTPNKDSLETVKKKSECESR</sequence>
<dbReference type="PANTHER" id="PTHR13298:SF11">
    <property type="entry name" value="RAPAMYCIN-INSENSITIVE COMPANION OF MTOR"/>
    <property type="match status" value="1"/>
</dbReference>
<dbReference type="Pfam" id="PF14663">
    <property type="entry name" value="RasGEF_N_2"/>
    <property type="match status" value="1"/>
</dbReference>
<evidence type="ECO:0000259" key="4">
    <source>
        <dbReference type="SMART" id="SM01308"/>
    </source>
</evidence>
<reference evidence="7" key="1">
    <citation type="submission" date="2015-11" db="EMBL/GenBank/DDBJ databases">
        <title>De novo transcriptome assembly of four potential Pierce s Disease insect vectors from Arizona vineyards.</title>
        <authorList>
            <person name="Tassone E.E."/>
        </authorList>
    </citation>
    <scope>NUCLEOTIDE SEQUENCE</scope>
</reference>
<evidence type="ECO:0000259" key="5">
    <source>
        <dbReference type="SMART" id="SM01310"/>
    </source>
</evidence>
<dbReference type="SMART" id="SM01310">
    <property type="entry name" value="RICTOR_V"/>
    <property type="match status" value="1"/>
</dbReference>
<dbReference type="SMART" id="SM01308">
    <property type="entry name" value="RICTOR_N"/>
    <property type="match status" value="1"/>
</dbReference>
<feature type="compositionally biased region" description="Basic and acidic residues" evidence="2">
    <location>
        <begin position="1907"/>
        <end position="1924"/>
    </location>
</feature>
<organism evidence="7">
    <name type="scientific">Homalodisca liturata</name>
    <dbReference type="NCBI Taxonomy" id="320908"/>
    <lineage>
        <taxon>Eukaryota</taxon>
        <taxon>Metazoa</taxon>
        <taxon>Ecdysozoa</taxon>
        <taxon>Arthropoda</taxon>
        <taxon>Hexapoda</taxon>
        <taxon>Insecta</taxon>
        <taxon>Pterygota</taxon>
        <taxon>Neoptera</taxon>
        <taxon>Paraneoptera</taxon>
        <taxon>Hemiptera</taxon>
        <taxon>Auchenorrhyncha</taxon>
        <taxon>Membracoidea</taxon>
        <taxon>Cicadellidae</taxon>
        <taxon>Cicadellinae</taxon>
        <taxon>Proconiini</taxon>
        <taxon>Homalodisca</taxon>
    </lineage>
</organism>
<feature type="compositionally biased region" description="Basic and acidic residues" evidence="2">
    <location>
        <begin position="1841"/>
        <end position="1857"/>
    </location>
</feature>
<feature type="compositionally biased region" description="Low complexity" evidence="2">
    <location>
        <begin position="1703"/>
        <end position="1718"/>
    </location>
</feature>
<protein>
    <recommendedName>
        <fullName evidence="8">Rapamycin-insensitive companion of mTOR domain-containing protein</fullName>
    </recommendedName>
</protein>
<evidence type="ECO:0000256" key="1">
    <source>
        <dbReference type="ARBA" id="ARBA00008878"/>
    </source>
</evidence>
<dbReference type="InterPro" id="IPR029453">
    <property type="entry name" value="Rictor_IV"/>
</dbReference>
<feature type="compositionally biased region" description="Polar residues" evidence="2">
    <location>
        <begin position="1292"/>
        <end position="1304"/>
    </location>
</feature>
<feature type="region of interest" description="Disordered" evidence="2">
    <location>
        <begin position="1351"/>
        <end position="1377"/>
    </location>
</feature>
<feature type="compositionally biased region" description="Polar residues" evidence="2">
    <location>
        <begin position="1778"/>
        <end position="1790"/>
    </location>
</feature>
<feature type="non-terminal residue" evidence="7">
    <location>
        <position position="1"/>
    </location>
</feature>
<dbReference type="InterPro" id="IPR028268">
    <property type="entry name" value="Pianissimo_fam"/>
</dbReference>
<feature type="compositionally biased region" description="Low complexity" evidence="2">
    <location>
        <begin position="1869"/>
        <end position="1881"/>
    </location>
</feature>
<accession>A0A1B6K3D4</accession>
<dbReference type="InterPro" id="IPR029451">
    <property type="entry name" value="RICTOR_M"/>
</dbReference>
<dbReference type="EMBL" id="GECU01001735">
    <property type="protein sequence ID" value="JAT05972.1"/>
    <property type="molecule type" value="Transcribed_RNA"/>
</dbReference>
<feature type="compositionally biased region" description="Polar residues" evidence="2">
    <location>
        <begin position="1605"/>
        <end position="1625"/>
    </location>
</feature>
<feature type="domain" description="Rapamycin-insensitive companion of mTOR N-terminal" evidence="4">
    <location>
        <begin position="1"/>
        <end position="245"/>
    </location>
</feature>
<feature type="compositionally biased region" description="Polar residues" evidence="2">
    <location>
        <begin position="1719"/>
        <end position="1732"/>
    </location>
</feature>
<feature type="compositionally biased region" description="Basic and acidic residues" evidence="2">
    <location>
        <begin position="1051"/>
        <end position="1061"/>
    </location>
</feature>
<evidence type="ECO:0000313" key="7">
    <source>
        <dbReference type="EMBL" id="JAT05972.1"/>
    </source>
</evidence>
<feature type="region of interest" description="Disordered" evidence="2">
    <location>
        <begin position="285"/>
        <end position="358"/>
    </location>
</feature>
<feature type="compositionally biased region" description="Basic and acidic residues" evidence="2">
    <location>
        <begin position="1733"/>
        <end position="1742"/>
    </location>
</feature>
<dbReference type="InterPro" id="IPR028267">
    <property type="entry name" value="Pianissimo_N"/>
</dbReference>
<feature type="compositionally biased region" description="Basic and acidic residues" evidence="2">
    <location>
        <begin position="1750"/>
        <end position="1770"/>
    </location>
</feature>
<evidence type="ECO:0000256" key="2">
    <source>
        <dbReference type="SAM" id="MobiDB-lite"/>
    </source>
</evidence>
<feature type="region of interest" description="Disordered" evidence="2">
    <location>
        <begin position="1526"/>
        <end position="1551"/>
    </location>
</feature>
<feature type="region of interest" description="Disordered" evidence="2">
    <location>
        <begin position="1701"/>
        <end position="1924"/>
    </location>
</feature>
<comment type="similarity">
    <text evidence="1">Belongs to the RICTOR family.</text>
</comment>
<evidence type="ECO:0000259" key="3">
    <source>
        <dbReference type="SMART" id="SM01307"/>
    </source>
</evidence>
<dbReference type="Pfam" id="PF14666">
    <property type="entry name" value="RICTOR_M"/>
    <property type="match status" value="1"/>
</dbReference>
<dbReference type="GO" id="GO:0043539">
    <property type="term" value="F:protein serine/threonine kinase activator activity"/>
    <property type="evidence" value="ECO:0007669"/>
    <property type="project" value="TreeGrafter"/>
</dbReference>
<feature type="domain" description="Rapamycin-insensitive companion of mTOR middle" evidence="3">
    <location>
        <begin position="475"/>
        <end position="700"/>
    </location>
</feature>
<proteinExistence type="inferred from homology"/>
<feature type="compositionally biased region" description="Polar residues" evidence="2">
    <location>
        <begin position="1062"/>
        <end position="1075"/>
    </location>
</feature>
<dbReference type="GO" id="GO:0051897">
    <property type="term" value="P:positive regulation of phosphatidylinositol 3-kinase/protein kinase B signal transduction"/>
    <property type="evidence" value="ECO:0007669"/>
    <property type="project" value="TreeGrafter"/>
</dbReference>
<dbReference type="PANTHER" id="PTHR13298">
    <property type="entry name" value="CYTOSOLIC REGULATOR PIANISSIMO"/>
    <property type="match status" value="1"/>
</dbReference>
<dbReference type="InterPro" id="IPR029452">
    <property type="entry name" value="RICTOR_V"/>
</dbReference>
<feature type="region of interest" description="Disordered" evidence="2">
    <location>
        <begin position="1030"/>
        <end position="1077"/>
    </location>
</feature>
<dbReference type="GO" id="GO:0038203">
    <property type="term" value="P:TORC2 signaling"/>
    <property type="evidence" value="ECO:0007669"/>
    <property type="project" value="TreeGrafter"/>
</dbReference>
<evidence type="ECO:0008006" key="8">
    <source>
        <dbReference type="Google" id="ProtNLM"/>
    </source>
</evidence>
<dbReference type="GO" id="GO:0031932">
    <property type="term" value="C:TORC2 complex"/>
    <property type="evidence" value="ECO:0007669"/>
    <property type="project" value="InterPro"/>
</dbReference>
<feature type="compositionally biased region" description="Basic and acidic residues" evidence="2">
    <location>
        <begin position="326"/>
        <end position="358"/>
    </location>
</feature>
<feature type="compositionally biased region" description="Polar residues" evidence="2">
    <location>
        <begin position="1858"/>
        <end position="1868"/>
    </location>
</feature>
<dbReference type="SMART" id="SM01303">
    <property type="entry name" value="RasGEF_N_2"/>
    <property type="match status" value="1"/>
</dbReference>
<dbReference type="InterPro" id="IPR016024">
    <property type="entry name" value="ARM-type_fold"/>
</dbReference>
<feature type="region of interest" description="Disordered" evidence="2">
    <location>
        <begin position="1568"/>
        <end position="1625"/>
    </location>
</feature>
<dbReference type="SUPFAM" id="SSF48371">
    <property type="entry name" value="ARM repeat"/>
    <property type="match status" value="1"/>
</dbReference>
<feature type="compositionally biased region" description="Polar residues" evidence="2">
    <location>
        <begin position="306"/>
        <end position="319"/>
    </location>
</feature>
<gene>
    <name evidence="6" type="ORF">g.30913</name>
    <name evidence="7" type="ORF">g.30914</name>
</gene>
<feature type="compositionally biased region" description="Polar residues" evidence="2">
    <location>
        <begin position="1821"/>
        <end position="1833"/>
    </location>
</feature>
<dbReference type="EMBL" id="GECU01009292">
    <property type="protein sequence ID" value="JAS98414.1"/>
    <property type="molecule type" value="Transcribed_RNA"/>
</dbReference>